<reference evidence="1" key="1">
    <citation type="submission" date="2023-06" db="EMBL/GenBank/DDBJ databases">
        <title>Male Hemibagrus guttatus genome.</title>
        <authorList>
            <person name="Bian C."/>
        </authorList>
    </citation>
    <scope>NUCLEOTIDE SEQUENCE</scope>
    <source>
        <strain evidence="1">Male_cb2023</strain>
        <tissue evidence="1">Muscle</tissue>
    </source>
</reference>
<dbReference type="AlphaFoldDB" id="A0AAE0QRE1"/>
<feature type="non-terminal residue" evidence="1">
    <location>
        <position position="126"/>
    </location>
</feature>
<evidence type="ECO:0000313" key="2">
    <source>
        <dbReference type="Proteomes" id="UP001274896"/>
    </source>
</evidence>
<dbReference type="Proteomes" id="UP001274896">
    <property type="component" value="Unassembled WGS sequence"/>
</dbReference>
<sequence length="126" mass="14529">SGGACAYLRRQWASRQDTPWTECQPIAGYTHTLIHSRNHTHYTQFRDANQPTWGRKPEYLEETPQHGENMQTPHTHMAEVFHTLANQHGRGRESNPRPWRCEANVLTTKPPCTPRAVFNLPEENAS</sequence>
<gene>
    <name evidence="1" type="ORF">QTP70_029475</name>
</gene>
<organism evidence="1 2">
    <name type="scientific">Hemibagrus guttatus</name>
    <dbReference type="NCBI Taxonomy" id="175788"/>
    <lineage>
        <taxon>Eukaryota</taxon>
        <taxon>Metazoa</taxon>
        <taxon>Chordata</taxon>
        <taxon>Craniata</taxon>
        <taxon>Vertebrata</taxon>
        <taxon>Euteleostomi</taxon>
        <taxon>Actinopterygii</taxon>
        <taxon>Neopterygii</taxon>
        <taxon>Teleostei</taxon>
        <taxon>Ostariophysi</taxon>
        <taxon>Siluriformes</taxon>
        <taxon>Bagridae</taxon>
        <taxon>Hemibagrus</taxon>
    </lineage>
</organism>
<dbReference type="EMBL" id="JAUCMX010000012">
    <property type="protein sequence ID" value="KAK3529364.1"/>
    <property type="molecule type" value="Genomic_DNA"/>
</dbReference>
<accession>A0AAE0QRE1</accession>
<name>A0AAE0QRE1_9TELE</name>
<protein>
    <submittedName>
        <fullName evidence="1">Uncharacterized protein</fullName>
    </submittedName>
</protein>
<keyword evidence="2" id="KW-1185">Reference proteome</keyword>
<proteinExistence type="predicted"/>
<comment type="caution">
    <text evidence="1">The sequence shown here is derived from an EMBL/GenBank/DDBJ whole genome shotgun (WGS) entry which is preliminary data.</text>
</comment>
<evidence type="ECO:0000313" key="1">
    <source>
        <dbReference type="EMBL" id="KAK3529364.1"/>
    </source>
</evidence>